<reference evidence="3 4" key="1">
    <citation type="submission" date="2023-07" db="EMBL/GenBank/DDBJ databases">
        <title>Genomic Encyclopedia of Type Strains, Phase IV (KMG-IV): sequencing the most valuable type-strain genomes for metagenomic binning, comparative biology and taxonomic classification.</title>
        <authorList>
            <person name="Goeker M."/>
        </authorList>
    </citation>
    <scope>NUCLEOTIDE SEQUENCE [LARGE SCALE GENOMIC DNA]</scope>
    <source>
        <strain evidence="3 4">DSM 23948</strain>
    </source>
</reference>
<feature type="domain" description="UspA" evidence="2">
    <location>
        <begin position="4"/>
        <end position="140"/>
    </location>
</feature>
<dbReference type="InterPro" id="IPR014729">
    <property type="entry name" value="Rossmann-like_a/b/a_fold"/>
</dbReference>
<organism evidence="3 4">
    <name type="scientific">Anoxybacillus andreesenii</name>
    <dbReference type="NCBI Taxonomy" id="1325932"/>
    <lineage>
        <taxon>Bacteria</taxon>
        <taxon>Bacillati</taxon>
        <taxon>Bacillota</taxon>
        <taxon>Bacilli</taxon>
        <taxon>Bacillales</taxon>
        <taxon>Anoxybacillaceae</taxon>
        <taxon>Anoxybacillus</taxon>
    </lineage>
</organism>
<dbReference type="Gene3D" id="3.40.50.620">
    <property type="entry name" value="HUPs"/>
    <property type="match status" value="1"/>
</dbReference>
<proteinExistence type="inferred from homology"/>
<dbReference type="Proteomes" id="UP001231362">
    <property type="component" value="Unassembled WGS sequence"/>
</dbReference>
<dbReference type="SUPFAM" id="SSF52402">
    <property type="entry name" value="Adenine nucleotide alpha hydrolases-like"/>
    <property type="match status" value="1"/>
</dbReference>
<comment type="similarity">
    <text evidence="1">Belongs to the universal stress protein A family.</text>
</comment>
<dbReference type="RefSeq" id="WP_307150792.1">
    <property type="nucleotide sequence ID" value="NZ_JAUSTU010000011.1"/>
</dbReference>
<dbReference type="CDD" id="cd00293">
    <property type="entry name" value="USP-like"/>
    <property type="match status" value="1"/>
</dbReference>
<accession>A0ABT9V5Q9</accession>
<dbReference type="PANTHER" id="PTHR46268">
    <property type="entry name" value="STRESS RESPONSE PROTEIN NHAX"/>
    <property type="match status" value="1"/>
</dbReference>
<dbReference type="Pfam" id="PF00582">
    <property type="entry name" value="Usp"/>
    <property type="match status" value="1"/>
</dbReference>
<dbReference type="PANTHER" id="PTHR46268:SF6">
    <property type="entry name" value="UNIVERSAL STRESS PROTEIN UP12"/>
    <property type="match status" value="1"/>
</dbReference>
<evidence type="ECO:0000313" key="3">
    <source>
        <dbReference type="EMBL" id="MDQ0156274.1"/>
    </source>
</evidence>
<dbReference type="InterPro" id="IPR006015">
    <property type="entry name" value="Universal_stress_UspA"/>
</dbReference>
<name>A0ABT9V5Q9_9BACL</name>
<protein>
    <submittedName>
        <fullName evidence="3">Nucleotide-binding universal stress UspA family protein</fullName>
    </submittedName>
</protein>
<dbReference type="EMBL" id="JAUSTU010000011">
    <property type="protein sequence ID" value="MDQ0156274.1"/>
    <property type="molecule type" value="Genomic_DNA"/>
</dbReference>
<gene>
    <name evidence="3" type="ORF">J2S07_002593</name>
</gene>
<evidence type="ECO:0000256" key="1">
    <source>
        <dbReference type="ARBA" id="ARBA00008791"/>
    </source>
</evidence>
<evidence type="ECO:0000313" key="4">
    <source>
        <dbReference type="Proteomes" id="UP001231362"/>
    </source>
</evidence>
<keyword evidence="4" id="KW-1185">Reference proteome</keyword>
<dbReference type="InterPro" id="IPR006016">
    <property type="entry name" value="UspA"/>
</dbReference>
<sequence>MIFSNILVPFDGSELAMKSLEKAIEFAKLDRTVKVTALHAYQLPIKRVPDAIFNPVKNMIMEDAHATIEPAKKKLEVISEQSEAMIVEGAPIKVILEKAEELNCDVIIMGSRGLSGIKEFLGSISHYISQHSPIPLLLIK</sequence>
<comment type="caution">
    <text evidence="3">The sequence shown here is derived from an EMBL/GenBank/DDBJ whole genome shotgun (WGS) entry which is preliminary data.</text>
</comment>
<evidence type="ECO:0000259" key="2">
    <source>
        <dbReference type="Pfam" id="PF00582"/>
    </source>
</evidence>
<dbReference type="PRINTS" id="PR01438">
    <property type="entry name" value="UNVRSLSTRESS"/>
</dbReference>